<feature type="chain" id="PRO_5013367858" description="Glycosyl transferase family 1 domain-containing protein" evidence="1">
    <location>
        <begin position="23"/>
        <end position="395"/>
    </location>
</feature>
<accession>A0A1Y2AS24</accession>
<comment type="caution">
    <text evidence="2">The sequence shown here is derived from an EMBL/GenBank/DDBJ whole genome shotgun (WGS) entry which is preliminary data.</text>
</comment>
<sequence length="395" mass="45980">MKQSRQHFRLCFIGLFSLFSTAAILLTQLSFEEAKISNDSDTYYTPSGTFTSNELQRLCVEGDAFQSRGSGTEFRRDEYLNQCIHLKSRLTKAAGHCSDFVNYIQYGNARLVRDLPYEMYELKAERCPNSTYLHGEFPVNAFFKLAPRVRNIWLPNQEQIHSGQVWYFPVAYKILCKTRITYKAIKAYLHHNNTPTHHLIHIPLNSDPLESIESLDIRNNTRKDYNTFFHSHGHSHRKHTNELVQCWMRNPTWPTLTIVGKAYKRPFFTPSNIIILPYVPFEHIANFSMERSAYLALSSVVVTTDYAPMNEFVQDGVSGVLVPYSAERPETQILAPISREFVARVMRMSIQVRRELGAQARREYLEVYWDAVEHLTGRTDRQLSFKMIYLHGEFL</sequence>
<dbReference type="EMBL" id="MCGO01000130">
    <property type="protein sequence ID" value="ORY25378.1"/>
    <property type="molecule type" value="Genomic_DNA"/>
</dbReference>
<keyword evidence="1" id="KW-0732">Signal</keyword>
<keyword evidence="3" id="KW-1185">Reference proteome</keyword>
<proteinExistence type="predicted"/>
<protein>
    <recommendedName>
        <fullName evidence="4">Glycosyl transferase family 1 domain-containing protein</fullName>
    </recommendedName>
</protein>
<reference evidence="2 3" key="1">
    <citation type="submission" date="2016-07" db="EMBL/GenBank/DDBJ databases">
        <title>Pervasive Adenine N6-methylation of Active Genes in Fungi.</title>
        <authorList>
            <consortium name="DOE Joint Genome Institute"/>
            <person name="Mondo S.J."/>
            <person name="Dannebaum R.O."/>
            <person name="Kuo R.C."/>
            <person name="Labutti K."/>
            <person name="Haridas S."/>
            <person name="Kuo A."/>
            <person name="Salamov A."/>
            <person name="Ahrendt S.R."/>
            <person name="Lipzen A."/>
            <person name="Sullivan W."/>
            <person name="Andreopoulos W.B."/>
            <person name="Clum A."/>
            <person name="Lindquist E."/>
            <person name="Daum C."/>
            <person name="Ramamoorthy G.K."/>
            <person name="Gryganskyi A."/>
            <person name="Culley D."/>
            <person name="Magnuson J.K."/>
            <person name="James T.Y."/>
            <person name="O'Malley M.A."/>
            <person name="Stajich J.E."/>
            <person name="Spatafora J.W."/>
            <person name="Visel A."/>
            <person name="Grigoriev I.V."/>
        </authorList>
    </citation>
    <scope>NUCLEOTIDE SEQUENCE [LARGE SCALE GENOMIC DNA]</scope>
    <source>
        <strain evidence="2 3">JEL800</strain>
    </source>
</reference>
<evidence type="ECO:0008006" key="4">
    <source>
        <dbReference type="Google" id="ProtNLM"/>
    </source>
</evidence>
<evidence type="ECO:0000313" key="3">
    <source>
        <dbReference type="Proteomes" id="UP000193642"/>
    </source>
</evidence>
<name>A0A1Y2AS24_9FUNG</name>
<dbReference type="OrthoDB" id="2100592at2759"/>
<dbReference type="AlphaFoldDB" id="A0A1Y2AS24"/>
<evidence type="ECO:0000313" key="2">
    <source>
        <dbReference type="EMBL" id="ORY25378.1"/>
    </source>
</evidence>
<feature type="signal peptide" evidence="1">
    <location>
        <begin position="1"/>
        <end position="22"/>
    </location>
</feature>
<organism evidence="2 3">
    <name type="scientific">Rhizoclosmatium globosum</name>
    <dbReference type="NCBI Taxonomy" id="329046"/>
    <lineage>
        <taxon>Eukaryota</taxon>
        <taxon>Fungi</taxon>
        <taxon>Fungi incertae sedis</taxon>
        <taxon>Chytridiomycota</taxon>
        <taxon>Chytridiomycota incertae sedis</taxon>
        <taxon>Chytridiomycetes</taxon>
        <taxon>Chytridiales</taxon>
        <taxon>Chytriomycetaceae</taxon>
        <taxon>Rhizoclosmatium</taxon>
    </lineage>
</organism>
<dbReference type="SUPFAM" id="SSF53756">
    <property type="entry name" value="UDP-Glycosyltransferase/glycogen phosphorylase"/>
    <property type="match status" value="1"/>
</dbReference>
<evidence type="ECO:0000256" key="1">
    <source>
        <dbReference type="SAM" id="SignalP"/>
    </source>
</evidence>
<dbReference type="Proteomes" id="UP000193642">
    <property type="component" value="Unassembled WGS sequence"/>
</dbReference>
<gene>
    <name evidence="2" type="ORF">BCR33DRAFT_727017</name>
</gene>